<dbReference type="AlphaFoldDB" id="Q7X312"/>
<protein>
    <recommendedName>
        <fullName evidence="1">VWFA domain-containing protein</fullName>
    </recommendedName>
</protein>
<dbReference type="PROSITE" id="PS50234">
    <property type="entry name" value="VWFA"/>
    <property type="match status" value="1"/>
</dbReference>
<feature type="domain" description="VWFA" evidence="1">
    <location>
        <begin position="105"/>
        <end position="291"/>
    </location>
</feature>
<reference evidence="2" key="1">
    <citation type="journal article" date="2003" name="Mol. Microbiol.">
        <title>Acidobacteria form a coherent but highly diverse group within the bacterial domain: evidence from environmental genomics.</title>
        <authorList>
            <person name="Quaiser A."/>
            <person name="Ochsenreiter T."/>
            <person name="Lanz C."/>
            <person name="Schuster S.C."/>
            <person name="Treusch A.H."/>
            <person name="Eck J."/>
            <person name="Schleper C."/>
        </authorList>
    </citation>
    <scope>NUCLEOTIDE SEQUENCE</scope>
</reference>
<dbReference type="CDD" id="cd00198">
    <property type="entry name" value="vWFA"/>
    <property type="match status" value="1"/>
</dbReference>
<evidence type="ECO:0000259" key="1">
    <source>
        <dbReference type="PROSITE" id="PS50234"/>
    </source>
</evidence>
<dbReference type="EMBL" id="AY281355">
    <property type="protein sequence ID" value="AAP58552.1"/>
    <property type="molecule type" value="Genomic_DNA"/>
</dbReference>
<dbReference type="SUPFAM" id="SSF53300">
    <property type="entry name" value="vWA-like"/>
    <property type="match status" value="1"/>
</dbReference>
<dbReference type="Gene3D" id="3.40.50.410">
    <property type="entry name" value="von Willebrand factor, type A domain"/>
    <property type="match status" value="1"/>
</dbReference>
<sequence>MHPSASSNQDSIAMSIPAVFSFARKLLILVCLSIAISESLPNVIAQEPDADDEVLRVNTDLLVFPVRIRDKQKKPASLTEKDLSLKDPDGITAGLYLYHGVDRVALVFALDQSGSTREIIFQQRDAAVGLFERFGERSKIAVITFAETPKLVADFGRDSNIARQAFTTTAARDQHTAIFDAAMSSIRAFESLPRVRSERRIVILISDGLDNASTNKQSTVIESAIKARVSFYVVHLPLFEPRDGRLAVRGPSSGFKDLAEKTGGKYFLASDASSALMPRREYDLGPIFQSIEDDLRSQYLLGFYLNDKANDGRKHRFSLSLPEGFEYQVGRLGYSRKQEFFVDRPREALKSLR</sequence>
<evidence type="ECO:0000313" key="2">
    <source>
        <dbReference type="EMBL" id="AAP58552.1"/>
    </source>
</evidence>
<dbReference type="Pfam" id="PF13519">
    <property type="entry name" value="VWA_2"/>
    <property type="match status" value="1"/>
</dbReference>
<organism evidence="2">
    <name type="scientific">uncultured Acidobacteriota bacterium</name>
    <dbReference type="NCBI Taxonomy" id="171953"/>
    <lineage>
        <taxon>Bacteria</taxon>
        <taxon>Pseudomonadati</taxon>
        <taxon>Acidobacteriota</taxon>
        <taxon>environmental samples</taxon>
    </lineage>
</organism>
<proteinExistence type="predicted"/>
<dbReference type="InterPro" id="IPR036465">
    <property type="entry name" value="vWFA_dom_sf"/>
</dbReference>
<name>Q7X312_9BACT</name>
<accession>Q7X312</accession>
<dbReference type="InterPro" id="IPR002035">
    <property type="entry name" value="VWF_A"/>
</dbReference>